<dbReference type="InterPro" id="IPR009003">
    <property type="entry name" value="Peptidase_S1_PA"/>
</dbReference>
<dbReference type="InterPro" id="IPR008256">
    <property type="entry name" value="Peptidase_S1B"/>
</dbReference>
<dbReference type="InterPro" id="IPR043504">
    <property type="entry name" value="Peptidase_S1_PA_chymotrypsin"/>
</dbReference>
<dbReference type="PANTHER" id="PTHR43019">
    <property type="entry name" value="SERINE ENDOPROTEASE DEGS"/>
    <property type="match status" value="1"/>
</dbReference>
<dbReference type="PANTHER" id="PTHR43019:SF23">
    <property type="entry name" value="PROTEASE DO-LIKE 5, CHLOROPLASTIC"/>
    <property type="match status" value="1"/>
</dbReference>
<evidence type="ECO:0000256" key="3">
    <source>
        <dbReference type="ARBA" id="ARBA00022670"/>
    </source>
</evidence>
<evidence type="ECO:0000256" key="7">
    <source>
        <dbReference type="RuleBase" id="RU004296"/>
    </source>
</evidence>
<evidence type="ECO:0000256" key="6">
    <source>
        <dbReference type="ARBA" id="ARBA00022825"/>
    </source>
</evidence>
<dbReference type="GO" id="GO:0006508">
    <property type="term" value="P:proteolysis"/>
    <property type="evidence" value="ECO:0007669"/>
    <property type="project" value="UniProtKB-KW"/>
</dbReference>
<dbReference type="Gene3D" id="2.40.10.10">
    <property type="entry name" value="Trypsin-like serine proteases"/>
    <property type="match status" value="2"/>
</dbReference>
<evidence type="ECO:0000256" key="5">
    <source>
        <dbReference type="ARBA" id="ARBA00022801"/>
    </source>
</evidence>
<dbReference type="SUPFAM" id="SSF50494">
    <property type="entry name" value="Trypsin-like serine proteases"/>
    <property type="match status" value="1"/>
</dbReference>
<reference evidence="8 9" key="1">
    <citation type="submission" date="2023-12" db="EMBL/GenBank/DDBJ databases">
        <title>Baltic Sea Cyanobacteria.</title>
        <authorList>
            <person name="Delbaje E."/>
            <person name="Fewer D.P."/>
            <person name="Shishido T.K."/>
        </authorList>
    </citation>
    <scope>NUCLEOTIDE SEQUENCE [LARGE SCALE GENOMIC DNA]</scope>
    <source>
        <strain evidence="8 9">UHCC-0300</strain>
    </source>
</reference>
<proteinExistence type="inferred from homology"/>
<organism evidence="8 9">
    <name type="scientific">Nodularia harveyana UHCC-0300</name>
    <dbReference type="NCBI Taxonomy" id="2974287"/>
    <lineage>
        <taxon>Bacteria</taxon>
        <taxon>Bacillati</taxon>
        <taxon>Cyanobacteriota</taxon>
        <taxon>Cyanophyceae</taxon>
        <taxon>Nostocales</taxon>
        <taxon>Nodulariaceae</taxon>
        <taxon>Nodularia</taxon>
    </lineage>
</organism>
<dbReference type="PRINTS" id="PR00839">
    <property type="entry name" value="V8PROTEASE"/>
</dbReference>
<comment type="subcellular location">
    <subcellularLocation>
        <location evidence="1">Secreted</location>
    </subcellularLocation>
</comment>
<evidence type="ECO:0000313" key="8">
    <source>
        <dbReference type="EMBL" id="MEA5582756.1"/>
    </source>
</evidence>
<evidence type="ECO:0000256" key="1">
    <source>
        <dbReference type="ARBA" id="ARBA00004613"/>
    </source>
</evidence>
<keyword evidence="5 7" id="KW-0378">Hydrolase</keyword>
<dbReference type="EMBL" id="JAYGHG010000028">
    <property type="protein sequence ID" value="MEA5582756.1"/>
    <property type="molecule type" value="Genomic_DNA"/>
</dbReference>
<dbReference type="RefSeq" id="WP_323197069.1">
    <property type="nucleotide sequence ID" value="NZ_JAYGHG010000028.1"/>
</dbReference>
<dbReference type="Proteomes" id="UP001302120">
    <property type="component" value="Unassembled WGS sequence"/>
</dbReference>
<evidence type="ECO:0000256" key="4">
    <source>
        <dbReference type="ARBA" id="ARBA00022729"/>
    </source>
</evidence>
<keyword evidence="6 7" id="KW-0720">Serine protease</keyword>
<dbReference type="GO" id="GO:0008233">
    <property type="term" value="F:peptidase activity"/>
    <property type="evidence" value="ECO:0007669"/>
    <property type="project" value="UniProtKB-KW"/>
</dbReference>
<comment type="similarity">
    <text evidence="2 7">Belongs to the peptidase S1B family.</text>
</comment>
<protein>
    <recommendedName>
        <fullName evidence="7">Serine protease</fullName>
        <ecNumber evidence="7">3.4.21.-</ecNumber>
    </recommendedName>
</protein>
<keyword evidence="3 7" id="KW-0645">Protease</keyword>
<evidence type="ECO:0000313" key="9">
    <source>
        <dbReference type="Proteomes" id="UP001302120"/>
    </source>
</evidence>
<keyword evidence="9" id="KW-1185">Reference proteome</keyword>
<sequence length="300" mass="32030">MSFGFSRFNSLPGFITGTAVVAAIVISQPASAKTAREVAQIAVPTTVRIDSSAGTNAGGSGVIIAKNGNTYTVLTANHVVASQAQEYTIYTSKKKTHAVTSVQNLQKTETSPDLAIVKFESSEEYPIAPITNSDEAGIGTGVYISGYPMSIEDSNEREYEFTNGQVTSRPDSKPQGYTMRYDALTRRGMSGGPVFDVSGRVVGIHGQGDRDGVVKNESASGGQTEIKTGFNAAIPINTFKELISQTGVKVAVKEDNSEVANVEATQPTKSEVKSWEQEFAAGIVDKIIDTFLPRFPRLPF</sequence>
<accession>A0ABU5UID3</accession>
<name>A0ABU5UID3_9CYAN</name>
<dbReference type="Pfam" id="PF13365">
    <property type="entry name" value="Trypsin_2"/>
    <property type="match status" value="1"/>
</dbReference>
<evidence type="ECO:0000256" key="2">
    <source>
        <dbReference type="ARBA" id="ARBA00008764"/>
    </source>
</evidence>
<keyword evidence="4" id="KW-0732">Signal</keyword>
<gene>
    <name evidence="8" type="ORF">VB620_15575</name>
</gene>
<comment type="caution">
    <text evidence="8">The sequence shown here is derived from an EMBL/GenBank/DDBJ whole genome shotgun (WGS) entry which is preliminary data.</text>
</comment>
<dbReference type="EC" id="3.4.21.-" evidence="7"/>